<dbReference type="HOGENOM" id="CLU_809105_0_0_1"/>
<keyword evidence="3" id="KW-1185">Reference proteome</keyword>
<accession>K1XVP3</accession>
<dbReference type="OrthoDB" id="1077582at2759"/>
<evidence type="ECO:0000256" key="1">
    <source>
        <dbReference type="SAM" id="MobiDB-lite"/>
    </source>
</evidence>
<dbReference type="AlphaFoldDB" id="K1XVP3"/>
<name>K1XVP3_MARBU</name>
<reference evidence="2 3" key="1">
    <citation type="journal article" date="2012" name="BMC Genomics">
        <title>Sequencing the genome of Marssonina brunnea reveals fungus-poplar co-evolution.</title>
        <authorList>
            <person name="Zhu S."/>
            <person name="Cao Y.-Z."/>
            <person name="Jiang C."/>
            <person name="Tan B.-Y."/>
            <person name="Wang Z."/>
            <person name="Feng S."/>
            <person name="Zhang L."/>
            <person name="Su X.-H."/>
            <person name="Brejova B."/>
            <person name="Vinar T."/>
            <person name="Xu M."/>
            <person name="Wang M.-X."/>
            <person name="Zhang S.-G."/>
            <person name="Huang M.-R."/>
            <person name="Wu R."/>
            <person name="Zhou Y."/>
        </authorList>
    </citation>
    <scope>NUCLEOTIDE SEQUENCE [LARGE SCALE GENOMIC DNA]</scope>
    <source>
        <strain evidence="2 3">MB_m1</strain>
    </source>
</reference>
<dbReference type="EMBL" id="JH921438">
    <property type="protein sequence ID" value="EKD16759.1"/>
    <property type="molecule type" value="Genomic_DNA"/>
</dbReference>
<dbReference type="KEGG" id="mbe:MBM_05228"/>
<evidence type="ECO:0000313" key="3">
    <source>
        <dbReference type="Proteomes" id="UP000006753"/>
    </source>
</evidence>
<dbReference type="Proteomes" id="UP000006753">
    <property type="component" value="Unassembled WGS sequence"/>
</dbReference>
<feature type="compositionally biased region" description="Basic and acidic residues" evidence="1">
    <location>
        <begin position="215"/>
        <end position="224"/>
    </location>
</feature>
<evidence type="ECO:0000313" key="2">
    <source>
        <dbReference type="EMBL" id="EKD16759.1"/>
    </source>
</evidence>
<organism evidence="2 3">
    <name type="scientific">Marssonina brunnea f. sp. multigermtubi (strain MB_m1)</name>
    <name type="common">Marssonina leaf spot fungus</name>
    <dbReference type="NCBI Taxonomy" id="1072389"/>
    <lineage>
        <taxon>Eukaryota</taxon>
        <taxon>Fungi</taxon>
        <taxon>Dikarya</taxon>
        <taxon>Ascomycota</taxon>
        <taxon>Pezizomycotina</taxon>
        <taxon>Leotiomycetes</taxon>
        <taxon>Helotiales</taxon>
        <taxon>Drepanopezizaceae</taxon>
        <taxon>Drepanopeziza</taxon>
    </lineage>
</organism>
<proteinExistence type="predicted"/>
<dbReference type="InParanoid" id="K1XVP3"/>
<sequence length="343" mass="38051">MFVVLERVTAAIHETKAKTKTRAQSAAANGSHRIAWTEQYPPTFGSRLVWPAPTSPHRSRSAFVLRKVLLVGLCVGILDVTNCYPHLAPYFQVEHAIDAALPPRLGDFFAALHLSLLSPRLVRISILGLPQVATLTLSATIQPPWLTGSCAASGDPAGTSYSETEILTGPGRAFARALDCPSWLMSLPASAWTDVEQDGQERACVRYRTGGEDAWRERQAESGKRQAAGGRRKAETETELQDTLDSRELESWESYMHSLPLTQARKQSSSIFRCLSVCFWSFDRRLCTPVSSITVRSASVHHPHHHARSLDYQPRPGIVPNPTLHTLRDTLSRVPEICLYNYN</sequence>
<gene>
    <name evidence="2" type="ORF">MBM_05228</name>
</gene>
<feature type="region of interest" description="Disordered" evidence="1">
    <location>
        <begin position="215"/>
        <end position="243"/>
    </location>
</feature>
<protein>
    <submittedName>
        <fullName evidence="2">Uncharacterized protein</fullName>
    </submittedName>
</protein>